<dbReference type="InterPro" id="IPR012074">
    <property type="entry name" value="GAF_ANTAR"/>
</dbReference>
<keyword evidence="1" id="KW-0808">Transferase</keyword>
<reference evidence="7 8" key="1">
    <citation type="submission" date="2018-12" db="EMBL/GenBank/DDBJ databases">
        <authorList>
            <person name="Li K."/>
        </authorList>
    </citation>
    <scope>NUCLEOTIDE SEQUENCE [LARGE SCALE GENOMIC DNA]</scope>
    <source>
        <strain evidence="8">CR22</strain>
    </source>
</reference>
<dbReference type="RefSeq" id="WP_126273290.1">
    <property type="nucleotide sequence ID" value="NZ_CP034463.1"/>
</dbReference>
<dbReference type="InterPro" id="IPR005561">
    <property type="entry name" value="ANTAR"/>
</dbReference>
<gene>
    <name evidence="7" type="ORF">EJC51_25990</name>
</gene>
<dbReference type="KEGG" id="saqu:EJC51_25990"/>
<dbReference type="Gene3D" id="3.30.450.40">
    <property type="match status" value="1"/>
</dbReference>
<dbReference type="Pfam" id="PF03861">
    <property type="entry name" value="ANTAR"/>
    <property type="match status" value="1"/>
</dbReference>
<dbReference type="PIRSF" id="PIRSF036625">
    <property type="entry name" value="GAF_ANTAR"/>
    <property type="match status" value="1"/>
</dbReference>
<dbReference type="PROSITE" id="PS50921">
    <property type="entry name" value="ANTAR"/>
    <property type="match status" value="1"/>
</dbReference>
<evidence type="ECO:0000256" key="3">
    <source>
        <dbReference type="ARBA" id="ARBA00023015"/>
    </source>
</evidence>
<accession>A0A3S9I4C1</accession>
<name>A0A3S9I4C1_9ACTN</name>
<evidence type="ECO:0000256" key="2">
    <source>
        <dbReference type="ARBA" id="ARBA00022777"/>
    </source>
</evidence>
<protein>
    <submittedName>
        <fullName evidence="7">ANTAR domain-containing protein</fullName>
    </submittedName>
</protein>
<dbReference type="Gene3D" id="1.10.10.10">
    <property type="entry name" value="Winged helix-like DNA-binding domain superfamily/Winged helix DNA-binding domain"/>
    <property type="match status" value="1"/>
</dbReference>
<evidence type="ECO:0000259" key="6">
    <source>
        <dbReference type="PROSITE" id="PS50921"/>
    </source>
</evidence>
<evidence type="ECO:0000313" key="7">
    <source>
        <dbReference type="EMBL" id="AZP19215.1"/>
    </source>
</evidence>
<feature type="domain" description="ANTAR" evidence="6">
    <location>
        <begin position="170"/>
        <end position="231"/>
    </location>
</feature>
<dbReference type="SUPFAM" id="SSF52172">
    <property type="entry name" value="CheY-like"/>
    <property type="match status" value="1"/>
</dbReference>
<dbReference type="SUPFAM" id="SSF55781">
    <property type="entry name" value="GAF domain-like"/>
    <property type="match status" value="1"/>
</dbReference>
<keyword evidence="3" id="KW-0805">Transcription regulation</keyword>
<dbReference type="InterPro" id="IPR036388">
    <property type="entry name" value="WH-like_DNA-bd_sf"/>
</dbReference>
<dbReference type="SMART" id="SM01012">
    <property type="entry name" value="ANTAR"/>
    <property type="match status" value="1"/>
</dbReference>
<keyword evidence="8" id="KW-1185">Reference proteome</keyword>
<dbReference type="Pfam" id="PF13185">
    <property type="entry name" value="GAF_2"/>
    <property type="match status" value="1"/>
</dbReference>
<dbReference type="InterPro" id="IPR011006">
    <property type="entry name" value="CheY-like_superfamily"/>
</dbReference>
<evidence type="ECO:0000256" key="4">
    <source>
        <dbReference type="ARBA" id="ARBA00023163"/>
    </source>
</evidence>
<evidence type="ECO:0000256" key="1">
    <source>
        <dbReference type="ARBA" id="ARBA00022679"/>
    </source>
</evidence>
<dbReference type="InterPro" id="IPR003018">
    <property type="entry name" value="GAF"/>
</dbReference>
<sequence>MTSQQRLADAFVALAGGTRDGPLDVSGTLAVLATRSPSLLGVRAAGVVFAPGERAEVEVAGSDPKVSRMEHDASERREGPGHDCHRGRRPPVQAALDGRPARQRWPHYAPRALELGYARVAALPLRGPAGTTGALVLLSGRQGPFSPDALALGQSMADFTAIALERAGEADRSRTLNAQLELALTSRVVIEQAKGILATRLSLTMDDAFTLLRGHARSHQRPVHDVAREIVEGRADPALLDPRL</sequence>
<keyword evidence="4" id="KW-0804">Transcription</keyword>
<feature type="compositionally biased region" description="Basic and acidic residues" evidence="5">
    <location>
        <begin position="65"/>
        <end position="84"/>
    </location>
</feature>
<proteinExistence type="predicted"/>
<dbReference type="GO" id="GO:0003723">
    <property type="term" value="F:RNA binding"/>
    <property type="evidence" value="ECO:0007669"/>
    <property type="project" value="InterPro"/>
</dbReference>
<dbReference type="SMART" id="SM00065">
    <property type="entry name" value="GAF"/>
    <property type="match status" value="1"/>
</dbReference>
<dbReference type="GO" id="GO:0016301">
    <property type="term" value="F:kinase activity"/>
    <property type="evidence" value="ECO:0007669"/>
    <property type="project" value="UniProtKB-KW"/>
</dbReference>
<dbReference type="InterPro" id="IPR029016">
    <property type="entry name" value="GAF-like_dom_sf"/>
</dbReference>
<keyword evidence="2" id="KW-0418">Kinase</keyword>
<dbReference type="Proteomes" id="UP000280197">
    <property type="component" value="Chromosome"/>
</dbReference>
<evidence type="ECO:0000313" key="8">
    <source>
        <dbReference type="Proteomes" id="UP000280197"/>
    </source>
</evidence>
<organism evidence="7 8">
    <name type="scientific">Streptomyces aquilus</name>
    <dbReference type="NCBI Taxonomy" id="2548456"/>
    <lineage>
        <taxon>Bacteria</taxon>
        <taxon>Bacillati</taxon>
        <taxon>Actinomycetota</taxon>
        <taxon>Actinomycetes</taxon>
        <taxon>Kitasatosporales</taxon>
        <taxon>Streptomycetaceae</taxon>
        <taxon>Streptomyces</taxon>
    </lineage>
</organism>
<evidence type="ECO:0000256" key="5">
    <source>
        <dbReference type="SAM" id="MobiDB-lite"/>
    </source>
</evidence>
<dbReference type="EMBL" id="CP034463">
    <property type="protein sequence ID" value="AZP19215.1"/>
    <property type="molecule type" value="Genomic_DNA"/>
</dbReference>
<dbReference type="AlphaFoldDB" id="A0A3S9I4C1"/>
<feature type="region of interest" description="Disordered" evidence="5">
    <location>
        <begin position="59"/>
        <end position="101"/>
    </location>
</feature>